<dbReference type="AlphaFoldDB" id="A0A6A6J4U5"/>
<dbReference type="PROSITE" id="PS50088">
    <property type="entry name" value="ANK_REPEAT"/>
    <property type="match status" value="1"/>
</dbReference>
<dbReference type="RefSeq" id="XP_033691894.1">
    <property type="nucleotide sequence ID" value="XM_033826412.1"/>
</dbReference>
<proteinExistence type="predicted"/>
<dbReference type="GeneID" id="54579742"/>
<dbReference type="Gene3D" id="1.25.40.20">
    <property type="entry name" value="Ankyrin repeat-containing domain"/>
    <property type="match status" value="2"/>
</dbReference>
<evidence type="ECO:0000313" key="5">
    <source>
        <dbReference type="Proteomes" id="UP000800094"/>
    </source>
</evidence>
<reference evidence="4" key="1">
    <citation type="journal article" date="2020" name="Stud. Mycol.">
        <title>101 Dothideomycetes genomes: a test case for predicting lifestyles and emergence of pathogens.</title>
        <authorList>
            <person name="Haridas S."/>
            <person name="Albert R."/>
            <person name="Binder M."/>
            <person name="Bloem J."/>
            <person name="Labutti K."/>
            <person name="Salamov A."/>
            <person name="Andreopoulos B."/>
            <person name="Baker S."/>
            <person name="Barry K."/>
            <person name="Bills G."/>
            <person name="Bluhm B."/>
            <person name="Cannon C."/>
            <person name="Castanera R."/>
            <person name="Culley D."/>
            <person name="Daum C."/>
            <person name="Ezra D."/>
            <person name="Gonzalez J."/>
            <person name="Henrissat B."/>
            <person name="Kuo A."/>
            <person name="Liang C."/>
            <person name="Lipzen A."/>
            <person name="Lutzoni F."/>
            <person name="Magnuson J."/>
            <person name="Mondo S."/>
            <person name="Nolan M."/>
            <person name="Ohm R."/>
            <person name="Pangilinan J."/>
            <person name="Park H.-J."/>
            <person name="Ramirez L."/>
            <person name="Alfaro M."/>
            <person name="Sun H."/>
            <person name="Tritt A."/>
            <person name="Yoshinaga Y."/>
            <person name="Zwiers L.-H."/>
            <person name="Turgeon B."/>
            <person name="Goodwin S."/>
            <person name="Spatafora J."/>
            <person name="Crous P."/>
            <person name="Grigoriev I."/>
        </authorList>
    </citation>
    <scope>NUCLEOTIDE SEQUENCE</scope>
    <source>
        <strain evidence="4">CBS 122368</strain>
    </source>
</reference>
<dbReference type="InterPro" id="IPR002110">
    <property type="entry name" value="Ankyrin_rpt"/>
</dbReference>
<dbReference type="InterPro" id="IPR050745">
    <property type="entry name" value="Multifunctional_regulatory"/>
</dbReference>
<keyword evidence="1" id="KW-0677">Repeat</keyword>
<dbReference type="GO" id="GO:0005737">
    <property type="term" value="C:cytoplasm"/>
    <property type="evidence" value="ECO:0007669"/>
    <property type="project" value="TreeGrafter"/>
</dbReference>
<evidence type="ECO:0000313" key="4">
    <source>
        <dbReference type="EMBL" id="KAF2256890.1"/>
    </source>
</evidence>
<dbReference type="GO" id="GO:0005634">
    <property type="term" value="C:nucleus"/>
    <property type="evidence" value="ECO:0007669"/>
    <property type="project" value="TreeGrafter"/>
</dbReference>
<dbReference type="EMBL" id="ML987189">
    <property type="protein sequence ID" value="KAF2256890.1"/>
    <property type="molecule type" value="Genomic_DNA"/>
</dbReference>
<sequence length="335" mass="36119">MDAMLAVVVVPQELCPIRAEQRHVATHHGYLDFFNAAQLDMPPLPPPPSDLEPSTTYAQILNPQDASLRPFLDACESNDVALALQLVAGRDRGLVTTGLNRAVGAGHLGLARQLLELGAKWDAQTVAHASKSLDALRLLVDFGFNVNDPGPWGYVLLPSVVADNDEPFIRYLLSQGADPNLGRPLSPQEPVSWRIRPIPNSGMALNAAAASGTPEIFALLLSHGAILSNAIPLHRAAGVRPEVPAGSRIPMMEYLLGLGLDVNAIDDAARRGAGGQGQYGTPLHYAVRWGRVEEARWLLDNGADPDKRSPSGITARDWVNRRAAETELANLLREY</sequence>
<keyword evidence="5" id="KW-1185">Reference proteome</keyword>
<dbReference type="SUPFAM" id="SSF48403">
    <property type="entry name" value="Ankyrin repeat"/>
    <property type="match status" value="1"/>
</dbReference>
<dbReference type="PROSITE" id="PS50297">
    <property type="entry name" value="ANK_REP_REGION"/>
    <property type="match status" value="1"/>
</dbReference>
<keyword evidence="2 3" id="KW-0040">ANK repeat</keyword>
<dbReference type="Proteomes" id="UP000800094">
    <property type="component" value="Unassembled WGS sequence"/>
</dbReference>
<dbReference type="InterPro" id="IPR036770">
    <property type="entry name" value="Ankyrin_rpt-contain_sf"/>
</dbReference>
<gene>
    <name evidence="4" type="ORF">BU26DRAFT_499496</name>
</gene>
<evidence type="ECO:0000256" key="2">
    <source>
        <dbReference type="ARBA" id="ARBA00023043"/>
    </source>
</evidence>
<dbReference type="Pfam" id="PF00023">
    <property type="entry name" value="Ank"/>
    <property type="match status" value="1"/>
</dbReference>
<feature type="repeat" description="ANK" evidence="3">
    <location>
        <begin position="278"/>
        <end position="310"/>
    </location>
</feature>
<dbReference type="PANTHER" id="PTHR24189">
    <property type="entry name" value="MYOTROPHIN"/>
    <property type="match status" value="1"/>
</dbReference>
<protein>
    <submittedName>
        <fullName evidence="4">Ankyrin</fullName>
    </submittedName>
</protein>
<dbReference type="PANTHER" id="PTHR24189:SF50">
    <property type="entry name" value="ANKYRIN REPEAT AND SOCS BOX PROTEIN 2"/>
    <property type="match status" value="1"/>
</dbReference>
<evidence type="ECO:0000256" key="1">
    <source>
        <dbReference type="ARBA" id="ARBA00022737"/>
    </source>
</evidence>
<name>A0A6A6J4U5_9PLEO</name>
<dbReference type="OrthoDB" id="1722345at2759"/>
<organism evidence="4 5">
    <name type="scientific">Trematosphaeria pertusa</name>
    <dbReference type="NCBI Taxonomy" id="390896"/>
    <lineage>
        <taxon>Eukaryota</taxon>
        <taxon>Fungi</taxon>
        <taxon>Dikarya</taxon>
        <taxon>Ascomycota</taxon>
        <taxon>Pezizomycotina</taxon>
        <taxon>Dothideomycetes</taxon>
        <taxon>Pleosporomycetidae</taxon>
        <taxon>Pleosporales</taxon>
        <taxon>Massarineae</taxon>
        <taxon>Trematosphaeriaceae</taxon>
        <taxon>Trematosphaeria</taxon>
    </lineage>
</organism>
<evidence type="ECO:0000256" key="3">
    <source>
        <dbReference type="PROSITE-ProRule" id="PRU00023"/>
    </source>
</evidence>
<dbReference type="SMART" id="SM00248">
    <property type="entry name" value="ANK"/>
    <property type="match status" value="4"/>
</dbReference>
<accession>A0A6A6J4U5</accession>